<evidence type="ECO:0000256" key="5">
    <source>
        <dbReference type="ARBA" id="ARBA00049280"/>
    </source>
</evidence>
<evidence type="ECO:0000256" key="4">
    <source>
        <dbReference type="ARBA" id="ARBA00022840"/>
    </source>
</evidence>
<evidence type="ECO:0000259" key="7">
    <source>
        <dbReference type="PROSITE" id="PS50011"/>
    </source>
</evidence>
<dbReference type="GO" id="GO:0008353">
    <property type="term" value="F:RNA polymerase II CTD heptapeptide repeat kinase activity"/>
    <property type="evidence" value="ECO:0007669"/>
    <property type="project" value="UniProtKB-EC"/>
</dbReference>
<dbReference type="PROSITE" id="PS50011">
    <property type="entry name" value="PROTEIN_KINASE_DOM"/>
    <property type="match status" value="1"/>
</dbReference>
<dbReference type="PANTHER" id="PTHR24056">
    <property type="entry name" value="CELL DIVISION PROTEIN KINASE"/>
    <property type="match status" value="1"/>
</dbReference>
<dbReference type="SUPFAM" id="SSF56112">
    <property type="entry name" value="Protein kinase-like (PK-like)"/>
    <property type="match status" value="1"/>
</dbReference>
<protein>
    <recommendedName>
        <fullName evidence="1">[RNA-polymerase]-subunit kinase</fullName>
        <ecNumber evidence="1">2.7.11.23</ecNumber>
    </recommendedName>
</protein>
<accession>A0A4U6VJL3</accession>
<evidence type="ECO:0000256" key="6">
    <source>
        <dbReference type="PROSITE-ProRule" id="PRU10141"/>
    </source>
</evidence>
<dbReference type="InterPro" id="IPR011009">
    <property type="entry name" value="Kinase-like_dom_sf"/>
</dbReference>
<dbReference type="Gene3D" id="3.30.200.20">
    <property type="entry name" value="Phosphorylase Kinase, domain 1"/>
    <property type="match status" value="1"/>
</dbReference>
<evidence type="ECO:0000256" key="2">
    <source>
        <dbReference type="ARBA" id="ARBA00022553"/>
    </source>
</evidence>
<evidence type="ECO:0000313" key="8">
    <source>
        <dbReference type="EMBL" id="TKW28333.1"/>
    </source>
</evidence>
<keyword evidence="4 6" id="KW-0067">ATP-binding</keyword>
<dbReference type="EC" id="2.7.11.23" evidence="1"/>
<dbReference type="InterPro" id="IPR000719">
    <property type="entry name" value="Prot_kinase_dom"/>
</dbReference>
<dbReference type="GO" id="GO:0005634">
    <property type="term" value="C:nucleus"/>
    <property type="evidence" value="ECO:0007669"/>
    <property type="project" value="TreeGrafter"/>
</dbReference>
<feature type="domain" description="Protein kinase" evidence="7">
    <location>
        <begin position="79"/>
        <end position="232"/>
    </location>
</feature>
<dbReference type="InterPro" id="IPR050108">
    <property type="entry name" value="CDK"/>
</dbReference>
<dbReference type="PROSITE" id="PS00107">
    <property type="entry name" value="PROTEIN_KINASE_ATP"/>
    <property type="match status" value="1"/>
</dbReference>
<organism evidence="8 9">
    <name type="scientific">Setaria viridis</name>
    <name type="common">Green bristlegrass</name>
    <name type="synonym">Setaria italica subsp. viridis</name>
    <dbReference type="NCBI Taxonomy" id="4556"/>
    <lineage>
        <taxon>Eukaryota</taxon>
        <taxon>Viridiplantae</taxon>
        <taxon>Streptophyta</taxon>
        <taxon>Embryophyta</taxon>
        <taxon>Tracheophyta</taxon>
        <taxon>Spermatophyta</taxon>
        <taxon>Magnoliopsida</taxon>
        <taxon>Liliopsida</taxon>
        <taxon>Poales</taxon>
        <taxon>Poaceae</taxon>
        <taxon>PACMAD clade</taxon>
        <taxon>Panicoideae</taxon>
        <taxon>Panicodae</taxon>
        <taxon>Paniceae</taxon>
        <taxon>Cenchrinae</taxon>
        <taxon>Setaria</taxon>
    </lineage>
</organism>
<dbReference type="Gramene" id="TKW28333">
    <property type="protein sequence ID" value="TKW28333"/>
    <property type="gene ID" value="SEVIR_3G311500v2"/>
</dbReference>
<dbReference type="GO" id="GO:0007346">
    <property type="term" value="P:regulation of mitotic cell cycle"/>
    <property type="evidence" value="ECO:0007669"/>
    <property type="project" value="TreeGrafter"/>
</dbReference>
<evidence type="ECO:0000256" key="1">
    <source>
        <dbReference type="ARBA" id="ARBA00012409"/>
    </source>
</evidence>
<feature type="binding site" evidence="6">
    <location>
        <position position="108"/>
    </location>
    <ligand>
        <name>ATP</name>
        <dbReference type="ChEBI" id="CHEBI:30616"/>
    </ligand>
</feature>
<reference evidence="8" key="1">
    <citation type="submission" date="2019-03" db="EMBL/GenBank/DDBJ databases">
        <title>WGS assembly of Setaria viridis.</title>
        <authorList>
            <person name="Huang P."/>
            <person name="Jenkins J."/>
            <person name="Grimwood J."/>
            <person name="Barry K."/>
            <person name="Healey A."/>
            <person name="Mamidi S."/>
            <person name="Sreedasyam A."/>
            <person name="Shu S."/>
            <person name="Feldman M."/>
            <person name="Wu J."/>
            <person name="Yu Y."/>
            <person name="Chen C."/>
            <person name="Johnson J."/>
            <person name="Rokhsar D."/>
            <person name="Baxter I."/>
            <person name="Schmutz J."/>
            <person name="Brutnell T."/>
            <person name="Kellogg E."/>
        </authorList>
    </citation>
    <scope>NUCLEOTIDE SEQUENCE [LARGE SCALE GENOMIC DNA]</scope>
</reference>
<dbReference type="PANTHER" id="PTHR24056:SF412">
    <property type="entry name" value="PROTEIN KINASE DOMAIN-CONTAINING PROTEIN"/>
    <property type="match status" value="1"/>
</dbReference>
<keyword evidence="9" id="KW-1185">Reference proteome</keyword>
<dbReference type="EMBL" id="CM016554">
    <property type="protein sequence ID" value="TKW28333.1"/>
    <property type="molecule type" value="Genomic_DNA"/>
</dbReference>
<comment type="catalytic activity">
    <reaction evidence="5">
        <text>[DNA-directed RNA polymerase] + ATP = phospho-[DNA-directed RNA polymerase] + ADP + H(+)</text>
        <dbReference type="Rhea" id="RHEA:10216"/>
        <dbReference type="Rhea" id="RHEA-COMP:11321"/>
        <dbReference type="Rhea" id="RHEA-COMP:11322"/>
        <dbReference type="ChEBI" id="CHEBI:15378"/>
        <dbReference type="ChEBI" id="CHEBI:30616"/>
        <dbReference type="ChEBI" id="CHEBI:43176"/>
        <dbReference type="ChEBI" id="CHEBI:68546"/>
        <dbReference type="ChEBI" id="CHEBI:456216"/>
        <dbReference type="EC" id="2.7.11.23"/>
    </reaction>
</comment>
<dbReference type="Pfam" id="PF00069">
    <property type="entry name" value="Pkinase"/>
    <property type="match status" value="1"/>
</dbReference>
<keyword evidence="2" id="KW-0597">Phosphoprotein</keyword>
<dbReference type="Gene3D" id="1.10.510.10">
    <property type="entry name" value="Transferase(Phosphotransferase) domain 1"/>
    <property type="match status" value="1"/>
</dbReference>
<dbReference type="AlphaFoldDB" id="A0A4U6VJL3"/>
<evidence type="ECO:0000256" key="3">
    <source>
        <dbReference type="ARBA" id="ARBA00022741"/>
    </source>
</evidence>
<evidence type="ECO:0000313" key="9">
    <source>
        <dbReference type="Proteomes" id="UP000298652"/>
    </source>
</evidence>
<dbReference type="InterPro" id="IPR017441">
    <property type="entry name" value="Protein_kinase_ATP_BS"/>
</dbReference>
<proteinExistence type="predicted"/>
<sequence>MATATTEVGAAACTSETSAVGARLAAVCDMIEEYRNAGTPISARRAAAISAMIDGVAATAAAEGKPRTRKQRMGSARWYQELCRLGEGAFGVVSKARHRATGQVVAVKSVRPARTGVFDLPREACFMAACRPSLAVPEADVRRIMRRLLPGAEAMHQHGIVHRHIKPENILYAAEKDPPHWIIGTIPYMAPEALLENPDYDTLVDSWSLGCVMAELLGDDVPFAGEDITGQL</sequence>
<gene>
    <name evidence="8" type="ORF">SEVIR_3G311500v2</name>
</gene>
<dbReference type="GO" id="GO:0005524">
    <property type="term" value="F:ATP binding"/>
    <property type="evidence" value="ECO:0007669"/>
    <property type="project" value="UniProtKB-UniRule"/>
</dbReference>
<dbReference type="SMART" id="SM00220">
    <property type="entry name" value="S_TKc"/>
    <property type="match status" value="1"/>
</dbReference>
<dbReference type="Proteomes" id="UP000298652">
    <property type="component" value="Chromosome 3"/>
</dbReference>
<keyword evidence="3 6" id="KW-0547">Nucleotide-binding</keyword>
<name>A0A4U6VJL3_SETVI</name>